<dbReference type="HOGENOM" id="CLU_027445_0_0_1"/>
<dbReference type="InterPro" id="IPR045098">
    <property type="entry name" value="Fyv10_fam"/>
</dbReference>
<dbReference type="EnsemblProtists" id="EOD39580">
    <property type="protein sequence ID" value="EOD39580"/>
    <property type="gene ID" value="EMIHUDRAFT_200109"/>
</dbReference>
<dbReference type="eggNOG" id="KOG0396">
    <property type="taxonomic scope" value="Eukaryota"/>
</dbReference>
<dbReference type="PANTHER" id="PTHR12170">
    <property type="entry name" value="MACROPHAGE ERYTHROBLAST ATTACHER-RELATED"/>
    <property type="match status" value="1"/>
</dbReference>
<dbReference type="GeneID" id="17284851"/>
<dbReference type="GO" id="GO:0043161">
    <property type="term" value="P:proteasome-mediated ubiquitin-dependent protein catabolic process"/>
    <property type="evidence" value="ECO:0007669"/>
    <property type="project" value="InterPro"/>
</dbReference>
<dbReference type="Proteomes" id="UP000013827">
    <property type="component" value="Unassembled WGS sequence"/>
</dbReference>
<evidence type="ECO:0000313" key="5">
    <source>
        <dbReference type="Proteomes" id="UP000013827"/>
    </source>
</evidence>
<keyword evidence="5" id="KW-1185">Reference proteome</keyword>
<organism evidence="4 5">
    <name type="scientific">Emiliania huxleyi (strain CCMP1516)</name>
    <dbReference type="NCBI Taxonomy" id="280463"/>
    <lineage>
        <taxon>Eukaryota</taxon>
        <taxon>Haptista</taxon>
        <taxon>Haptophyta</taxon>
        <taxon>Prymnesiophyceae</taxon>
        <taxon>Isochrysidales</taxon>
        <taxon>Noelaerhabdaceae</taxon>
        <taxon>Emiliania</taxon>
    </lineage>
</organism>
<evidence type="ECO:0000259" key="3">
    <source>
        <dbReference type="PROSITE" id="PS50897"/>
    </source>
</evidence>
<dbReference type="PaxDb" id="2903-EOD39580"/>
<dbReference type="InterPro" id="IPR006595">
    <property type="entry name" value="CTLH_C"/>
</dbReference>
<feature type="region of interest" description="Disordered" evidence="2">
    <location>
        <begin position="44"/>
        <end position="68"/>
    </location>
</feature>
<dbReference type="GO" id="GO:0005634">
    <property type="term" value="C:nucleus"/>
    <property type="evidence" value="ECO:0007669"/>
    <property type="project" value="TreeGrafter"/>
</dbReference>
<dbReference type="InterPro" id="IPR024964">
    <property type="entry name" value="CTLH/CRA"/>
</dbReference>
<feature type="coiled-coil region" evidence="1">
    <location>
        <begin position="68"/>
        <end position="95"/>
    </location>
</feature>
<evidence type="ECO:0000313" key="4">
    <source>
        <dbReference type="EnsemblProtists" id="EOD39580"/>
    </source>
</evidence>
<dbReference type="PANTHER" id="PTHR12170:SF2">
    <property type="entry name" value="E3 UBIQUITIN-PROTEIN TRANSFERASE MAEA"/>
    <property type="match status" value="1"/>
</dbReference>
<dbReference type="GO" id="GO:0005737">
    <property type="term" value="C:cytoplasm"/>
    <property type="evidence" value="ECO:0007669"/>
    <property type="project" value="TreeGrafter"/>
</dbReference>
<dbReference type="RefSeq" id="XP_005792009.1">
    <property type="nucleotide sequence ID" value="XM_005791952.1"/>
</dbReference>
<dbReference type="Pfam" id="PF10607">
    <property type="entry name" value="CTLH"/>
    <property type="match status" value="1"/>
</dbReference>
<dbReference type="STRING" id="2903.R1FKN2"/>
<proteinExistence type="predicted"/>
<reference evidence="5" key="1">
    <citation type="journal article" date="2013" name="Nature">
        <title>Pan genome of the phytoplankton Emiliania underpins its global distribution.</title>
        <authorList>
            <person name="Read B.A."/>
            <person name="Kegel J."/>
            <person name="Klute M.J."/>
            <person name="Kuo A."/>
            <person name="Lefebvre S.C."/>
            <person name="Maumus F."/>
            <person name="Mayer C."/>
            <person name="Miller J."/>
            <person name="Monier A."/>
            <person name="Salamov A."/>
            <person name="Young J."/>
            <person name="Aguilar M."/>
            <person name="Claverie J.M."/>
            <person name="Frickenhaus S."/>
            <person name="Gonzalez K."/>
            <person name="Herman E.K."/>
            <person name="Lin Y.C."/>
            <person name="Napier J."/>
            <person name="Ogata H."/>
            <person name="Sarno A.F."/>
            <person name="Shmutz J."/>
            <person name="Schroeder D."/>
            <person name="de Vargas C."/>
            <person name="Verret F."/>
            <person name="von Dassow P."/>
            <person name="Valentin K."/>
            <person name="Van de Peer Y."/>
            <person name="Wheeler G."/>
            <person name="Dacks J.B."/>
            <person name="Delwiche C.F."/>
            <person name="Dyhrman S.T."/>
            <person name="Glockner G."/>
            <person name="John U."/>
            <person name="Richards T."/>
            <person name="Worden A.Z."/>
            <person name="Zhang X."/>
            <person name="Grigoriev I.V."/>
            <person name="Allen A.E."/>
            <person name="Bidle K."/>
            <person name="Borodovsky M."/>
            <person name="Bowler C."/>
            <person name="Brownlee C."/>
            <person name="Cock J.M."/>
            <person name="Elias M."/>
            <person name="Gladyshev V.N."/>
            <person name="Groth M."/>
            <person name="Guda C."/>
            <person name="Hadaegh A."/>
            <person name="Iglesias-Rodriguez M.D."/>
            <person name="Jenkins J."/>
            <person name="Jones B.M."/>
            <person name="Lawson T."/>
            <person name="Leese F."/>
            <person name="Lindquist E."/>
            <person name="Lobanov A."/>
            <person name="Lomsadze A."/>
            <person name="Malik S.B."/>
            <person name="Marsh M.E."/>
            <person name="Mackinder L."/>
            <person name="Mock T."/>
            <person name="Mueller-Roeber B."/>
            <person name="Pagarete A."/>
            <person name="Parker M."/>
            <person name="Probert I."/>
            <person name="Quesneville H."/>
            <person name="Raines C."/>
            <person name="Rensing S.A."/>
            <person name="Riano-Pachon D.M."/>
            <person name="Richier S."/>
            <person name="Rokitta S."/>
            <person name="Shiraiwa Y."/>
            <person name="Soanes D.M."/>
            <person name="van der Giezen M."/>
            <person name="Wahlund T.M."/>
            <person name="Williams B."/>
            <person name="Wilson W."/>
            <person name="Wolfe G."/>
            <person name="Wurch L.L."/>
        </authorList>
    </citation>
    <scope>NUCLEOTIDE SEQUENCE</scope>
</reference>
<dbReference type="AlphaFoldDB" id="A0A0D3KUZ5"/>
<feature type="domain" description="CTLH" evidence="3">
    <location>
        <begin position="183"/>
        <end position="240"/>
    </location>
</feature>
<name>A0A0D3KUZ5_EMIH1</name>
<feature type="compositionally biased region" description="Low complexity" evidence="2">
    <location>
        <begin position="46"/>
        <end position="68"/>
    </location>
</feature>
<dbReference type="GO" id="GO:0004842">
    <property type="term" value="F:ubiquitin-protein transferase activity"/>
    <property type="evidence" value="ECO:0007669"/>
    <property type="project" value="InterPro"/>
</dbReference>
<dbReference type="GO" id="GO:0034657">
    <property type="term" value="C:GID complex"/>
    <property type="evidence" value="ECO:0007669"/>
    <property type="project" value="TreeGrafter"/>
</dbReference>
<dbReference type="PROSITE" id="PS50897">
    <property type="entry name" value="CTLH"/>
    <property type="match status" value="1"/>
</dbReference>
<reference evidence="4" key="2">
    <citation type="submission" date="2024-10" db="UniProtKB">
        <authorList>
            <consortium name="EnsemblProtists"/>
        </authorList>
    </citation>
    <scope>IDENTIFICATION</scope>
</reference>
<dbReference type="SMART" id="SM00668">
    <property type="entry name" value="CTLH"/>
    <property type="match status" value="1"/>
</dbReference>
<keyword evidence="1" id="KW-0175">Coiled coil</keyword>
<accession>A0A0D3KUZ5</accession>
<protein>
    <recommendedName>
        <fullName evidence="3">CTLH domain-containing protein</fullName>
    </recommendedName>
</protein>
<dbReference type="KEGG" id="ehx:EMIHUDRAFT_200109"/>
<evidence type="ECO:0000256" key="2">
    <source>
        <dbReference type="SAM" id="MobiDB-lite"/>
    </source>
</evidence>
<sequence>MARVLDASLVHVPYEELAQASRESRAAVASDLDTLMRSISALSAPADGEASSGEADSGAGSSGRGVSANEARQVVSGLVEQINRLKRKVDEGRRAEAEGIARCRSRIACLLSHSSAPEDGAAGGGGARLADARCDRFVADYLLRTGRHHSASETSGRGVGAAALCASANGGVAALLDERNAPPLTECRRVTDALLRQDAGPALQWCERERHRLAKLRSPLEPQLRLQHFLALVAAGEQRRGAAVEAVEYARRHLQPAGLPEAVAEEARRGMALLALGTRTSLPHASLLDPGRLATRLPSCQRSRSAVTCRLSGTLLDEDNPPLVLPSGHAAVLRLEAAHGGGAFRDPRTDDVVTMGSLRRAYFL</sequence>
<evidence type="ECO:0000256" key="1">
    <source>
        <dbReference type="SAM" id="Coils"/>
    </source>
</evidence>